<keyword evidence="2" id="KW-0813">Transport</keyword>
<dbReference type="GO" id="GO:0008324">
    <property type="term" value="F:monoatomic cation transmembrane transporter activity"/>
    <property type="evidence" value="ECO:0007669"/>
    <property type="project" value="InterPro"/>
</dbReference>
<evidence type="ECO:0000313" key="9">
    <source>
        <dbReference type="EMBL" id="EEW25984.1"/>
    </source>
</evidence>
<evidence type="ECO:0000256" key="6">
    <source>
        <dbReference type="ARBA" id="ARBA00023065"/>
    </source>
</evidence>
<dbReference type="AlphaFoldDB" id="C8RZ27"/>
<proteinExistence type="predicted"/>
<organism evidence="9 10">
    <name type="scientific">Rhodobacter ferrooxidans</name>
    <dbReference type="NCBI Taxonomy" id="371731"/>
    <lineage>
        <taxon>Bacteria</taxon>
        <taxon>Pseudomonadati</taxon>
        <taxon>Pseudomonadota</taxon>
        <taxon>Alphaproteobacteria</taxon>
        <taxon>Rhodobacterales</taxon>
        <taxon>Rhodobacter group</taxon>
        <taxon>Rhodobacter</taxon>
    </lineage>
</organism>
<comment type="caution">
    <text evidence="9">The sequence shown here is derived from an EMBL/GenBank/DDBJ whole genome shotgun (WGS) entry which is preliminary data.</text>
</comment>
<keyword evidence="4 8" id="KW-0812">Transmembrane</keyword>
<dbReference type="eggNOG" id="COG0168">
    <property type="taxonomic scope" value="Bacteria"/>
</dbReference>
<feature type="transmembrane region" description="Helical" evidence="8">
    <location>
        <begin position="414"/>
        <end position="439"/>
    </location>
</feature>
<comment type="subcellular location">
    <subcellularLocation>
        <location evidence="1">Cell membrane</location>
        <topology evidence="1">Multi-pass membrane protein</topology>
    </subcellularLocation>
</comment>
<keyword evidence="6" id="KW-0406">Ion transport</keyword>
<feature type="transmembrane region" description="Helical" evidence="8">
    <location>
        <begin position="129"/>
        <end position="151"/>
    </location>
</feature>
<keyword evidence="5 8" id="KW-1133">Transmembrane helix</keyword>
<feature type="transmembrane region" description="Helical" evidence="8">
    <location>
        <begin position="283"/>
        <end position="303"/>
    </location>
</feature>
<feature type="transmembrane region" description="Helical" evidence="8">
    <location>
        <begin position="355"/>
        <end position="376"/>
    </location>
</feature>
<evidence type="ECO:0000313" key="10">
    <source>
        <dbReference type="Proteomes" id="UP000010121"/>
    </source>
</evidence>
<evidence type="ECO:0000256" key="3">
    <source>
        <dbReference type="ARBA" id="ARBA00022475"/>
    </source>
</evidence>
<dbReference type="RefSeq" id="WP_008028784.1">
    <property type="nucleotide sequence ID" value="NZ_ACYY01000005.1"/>
</dbReference>
<keyword evidence="3" id="KW-1003">Cell membrane</keyword>
<dbReference type="Pfam" id="PF02386">
    <property type="entry name" value="TrkH"/>
    <property type="match status" value="2"/>
</dbReference>
<feature type="transmembrane region" description="Helical" evidence="8">
    <location>
        <begin position="71"/>
        <end position="93"/>
    </location>
</feature>
<name>C8RZ27_9RHOB</name>
<feature type="transmembrane region" description="Helical" evidence="8">
    <location>
        <begin position="315"/>
        <end position="335"/>
    </location>
</feature>
<feature type="transmembrane region" description="Helical" evidence="8">
    <location>
        <begin position="40"/>
        <end position="59"/>
    </location>
</feature>
<feature type="transmembrane region" description="Helical" evidence="8">
    <location>
        <begin position="478"/>
        <end position="499"/>
    </location>
</feature>
<evidence type="ECO:0000256" key="8">
    <source>
        <dbReference type="SAM" id="Phobius"/>
    </source>
</evidence>
<feature type="transmembrane region" description="Helical" evidence="8">
    <location>
        <begin position="216"/>
        <end position="237"/>
    </location>
</feature>
<dbReference type="GO" id="GO:0005886">
    <property type="term" value="C:plasma membrane"/>
    <property type="evidence" value="ECO:0007669"/>
    <property type="project" value="UniProtKB-SubCell"/>
</dbReference>
<dbReference type="OrthoDB" id="7818483at2"/>
<protein>
    <submittedName>
        <fullName evidence="9">Cation transporter</fullName>
    </submittedName>
</protein>
<keyword evidence="7 8" id="KW-0472">Membrane</keyword>
<feature type="transmembrane region" description="Helical" evidence="8">
    <location>
        <begin position="192"/>
        <end position="210"/>
    </location>
</feature>
<dbReference type="STRING" id="371731.Rsw2DRAFT_1055"/>
<dbReference type="InterPro" id="IPR003445">
    <property type="entry name" value="Cat_transpt"/>
</dbReference>
<reference evidence="9 10" key="1">
    <citation type="submission" date="2009-08" db="EMBL/GenBank/DDBJ databases">
        <title>The draft genome of Rhodobacter sp. SW2.</title>
        <authorList>
            <consortium name="US DOE Joint Genome Institute (JGI-PGF)"/>
            <person name="Lucas S."/>
            <person name="Copeland A."/>
            <person name="Lapidus A."/>
            <person name="Glavina del Rio T."/>
            <person name="Tice H."/>
            <person name="Bruce D."/>
            <person name="Goodwin L."/>
            <person name="Pitluck S."/>
            <person name="Larimer F."/>
            <person name="Land M.L."/>
            <person name="Hauser L."/>
            <person name="Emerson D."/>
        </authorList>
    </citation>
    <scope>NUCLEOTIDE SEQUENCE [LARGE SCALE GENOMIC DNA]</scope>
    <source>
        <strain evidence="9 10">SW2</strain>
    </source>
</reference>
<evidence type="ECO:0000256" key="5">
    <source>
        <dbReference type="ARBA" id="ARBA00022989"/>
    </source>
</evidence>
<dbReference type="Proteomes" id="UP000010121">
    <property type="component" value="Unassembled WGS sequence"/>
</dbReference>
<evidence type="ECO:0000256" key="1">
    <source>
        <dbReference type="ARBA" id="ARBA00004651"/>
    </source>
</evidence>
<dbReference type="GO" id="GO:0030001">
    <property type="term" value="P:metal ion transport"/>
    <property type="evidence" value="ECO:0007669"/>
    <property type="project" value="UniProtKB-ARBA"/>
</dbReference>
<dbReference type="PANTHER" id="PTHR32024:SF3">
    <property type="entry name" value="TRK SYSTEM POTASSIUM UPTAKE PROTEIN"/>
    <property type="match status" value="1"/>
</dbReference>
<accession>C8RZ27</accession>
<gene>
    <name evidence="9" type="ORF">Rsw2DRAFT_1055</name>
</gene>
<evidence type="ECO:0000256" key="4">
    <source>
        <dbReference type="ARBA" id="ARBA00022692"/>
    </source>
</evidence>
<dbReference type="PANTHER" id="PTHR32024">
    <property type="entry name" value="TRK SYSTEM POTASSIUM UPTAKE PROTEIN TRKG-RELATED"/>
    <property type="match status" value="1"/>
</dbReference>
<keyword evidence="10" id="KW-1185">Reference proteome</keyword>
<evidence type="ECO:0000256" key="2">
    <source>
        <dbReference type="ARBA" id="ARBA00022448"/>
    </source>
</evidence>
<sequence>MRVLAQMPLLVILMAIASVVMYLPAAHALALGQFPVARAFFYSGTFLLIITGLVALATASGRWRDDSRNHLVALLAAYLVLPVMLALPFLLAVKDTSFLNSWFEMLSSFTTTGATLYDTPGRLPDTLHLWRALVGWLGGFYVLLMAVAVLAPLNLGGIEVLTGNAPGRGAPGAAQFGHGADASHRIARQAMVLFPAYGGLTLVLWALLALAGETGLVALCHAMATLSTSGISPVAGLSGSSSGLAGEGLIFLFLIFGVTRRALPGAALFDRDASVFRDPEVRMAMTIVGVVTLVLFLRHWLGAIELAEGQDLPGFLHALWGAAFTTLSFLTTTGFASTDWVSSRTWSGLGTPGMILLGLAIVGGGVATTAGGVKLLRVYALFRHGERELERLIHPNSVGGSGPAARRLRREGAYVAWVFFVLFALSIGLIMAALSLTGISFEPGLILALSALTTTGPLAQMAGETPISFADLDSSAKLILGFAMVLGRMETLAILALLAPGNWRR</sequence>
<feature type="transmembrane region" description="Helical" evidence="8">
    <location>
        <begin position="244"/>
        <end position="263"/>
    </location>
</feature>
<dbReference type="EMBL" id="ACYY01000005">
    <property type="protein sequence ID" value="EEW25984.1"/>
    <property type="molecule type" value="Genomic_DNA"/>
</dbReference>
<evidence type="ECO:0000256" key="7">
    <source>
        <dbReference type="ARBA" id="ARBA00023136"/>
    </source>
</evidence>